<evidence type="ECO:0008006" key="10">
    <source>
        <dbReference type="Google" id="ProtNLM"/>
    </source>
</evidence>
<dbReference type="PROSITE" id="PS51805">
    <property type="entry name" value="EPHD"/>
    <property type="match status" value="1"/>
</dbReference>
<feature type="domain" description="PHD-type" evidence="6">
    <location>
        <begin position="191"/>
        <end position="241"/>
    </location>
</feature>
<feature type="compositionally biased region" description="Polar residues" evidence="5">
    <location>
        <begin position="1"/>
        <end position="11"/>
    </location>
</feature>
<dbReference type="RefSeq" id="XP_008620371.1">
    <property type="nucleotide sequence ID" value="XM_008622149.1"/>
</dbReference>
<name>T0PVD1_SAPDV</name>
<dbReference type="InterPro" id="IPR034732">
    <property type="entry name" value="EPHD"/>
</dbReference>
<feature type="region of interest" description="Disordered" evidence="5">
    <location>
        <begin position="779"/>
        <end position="802"/>
    </location>
</feature>
<dbReference type="OMA" id="PFHERQH"/>
<dbReference type="Pfam" id="PF13832">
    <property type="entry name" value="zf-HC5HC2H_2"/>
    <property type="match status" value="1"/>
</dbReference>
<evidence type="ECO:0000256" key="1">
    <source>
        <dbReference type="ARBA" id="ARBA00022723"/>
    </source>
</evidence>
<dbReference type="Gene3D" id="3.30.40.10">
    <property type="entry name" value="Zinc/RING finger domain, C3HC4 (zinc finger)"/>
    <property type="match status" value="2"/>
</dbReference>
<evidence type="ECO:0000259" key="7">
    <source>
        <dbReference type="PROSITE" id="PS51805"/>
    </source>
</evidence>
<keyword evidence="2 4" id="KW-0863">Zinc-finger</keyword>
<dbReference type="CDD" id="cd15571">
    <property type="entry name" value="ePHD"/>
    <property type="match status" value="1"/>
</dbReference>
<keyword evidence="9" id="KW-1185">Reference proteome</keyword>
<evidence type="ECO:0000256" key="4">
    <source>
        <dbReference type="PROSITE-ProRule" id="PRU00146"/>
    </source>
</evidence>
<evidence type="ECO:0000256" key="5">
    <source>
        <dbReference type="SAM" id="MobiDB-lite"/>
    </source>
</evidence>
<dbReference type="InterPro" id="IPR013083">
    <property type="entry name" value="Znf_RING/FYVE/PHD"/>
</dbReference>
<dbReference type="PROSITE" id="PS01359">
    <property type="entry name" value="ZF_PHD_1"/>
    <property type="match status" value="1"/>
</dbReference>
<evidence type="ECO:0000259" key="6">
    <source>
        <dbReference type="PROSITE" id="PS50016"/>
    </source>
</evidence>
<evidence type="ECO:0000256" key="2">
    <source>
        <dbReference type="ARBA" id="ARBA00022771"/>
    </source>
</evidence>
<evidence type="ECO:0000313" key="9">
    <source>
        <dbReference type="Proteomes" id="UP000030762"/>
    </source>
</evidence>
<feature type="compositionally biased region" description="Basic and acidic residues" evidence="5">
    <location>
        <begin position="780"/>
        <end position="792"/>
    </location>
</feature>
<feature type="domain" description="PHD-type" evidence="7">
    <location>
        <begin position="250"/>
        <end position="391"/>
    </location>
</feature>
<feature type="compositionally biased region" description="Low complexity" evidence="5">
    <location>
        <begin position="40"/>
        <end position="63"/>
    </location>
</feature>
<dbReference type="InterPro" id="IPR001965">
    <property type="entry name" value="Znf_PHD"/>
</dbReference>
<dbReference type="eggNOG" id="KOG0955">
    <property type="taxonomic scope" value="Eukaryota"/>
</dbReference>
<dbReference type="SMART" id="SM00249">
    <property type="entry name" value="PHD"/>
    <property type="match status" value="2"/>
</dbReference>
<dbReference type="InterPro" id="IPR019787">
    <property type="entry name" value="Znf_PHD-finger"/>
</dbReference>
<dbReference type="GeneID" id="19956689"/>
<dbReference type="InterPro" id="IPR011011">
    <property type="entry name" value="Znf_FYVE_PHD"/>
</dbReference>
<dbReference type="PANTHER" id="PTHR13793">
    <property type="entry name" value="PHD FINGER PROTEINS"/>
    <property type="match status" value="1"/>
</dbReference>
<dbReference type="EMBL" id="JH767238">
    <property type="protein sequence ID" value="EQC26226.1"/>
    <property type="molecule type" value="Genomic_DNA"/>
</dbReference>
<sequence length="802" mass="87076">MSDPTSSSSENEAAPPRAVAGSGASLPDAMSRPPLPSAPPAEASARSQARRSLLATASSSAVPSSVDMALPYADASGVLEAVAIPSSLGQAAATSNATLPRSPTAIPSAVTLQPLALSPDIIVIESSVDECASSQEDVVASLVVEPAPASDDVAPKESGRPKPVSSVCTPLQDAIVFVPECVPDEALCISEGWCSICNGGDSQKDDLIVFCDRCGIPVHQSCYGIASVPSGDWFCHRCVELKDTTIPSNAMVCYLCQRYGGAMKPLRTLSPKGTQAWAHVLCVWWDPDVLIEDMVRMEPLSVVHAPLAERRQSPCVLCNRSEGWRIKCHWTHCNAYFHAICARIGEANRIQKHRTPVYSKLNGARGRGGLLQLDMDEVPRVAYHAYCDRHAHCEFALDDLCDKLVASDLVHDAKALARLDALRTSNGDVDKFLKSVAKALVRVAEAGASTAGDAKEYEKSHLQAVQLVLDHLPQIHTTYPACSLHAHDLVPESLLEALSQTFLDGSPDPFLQCHTCEAAMHRSEKMWYCDNPTGPHANHWNCLRQRKAHASSKRKPEKRLKRAAKPKPPVPDDPSALVPTYNDGAVYCGVCDHNVDLRALVSVAKPSDATEAMSAAAVRTVVVPPKPDGPLIKARLGPPPSDRFRVERASIMCNHIVSLLPLLQAYYVTPPDDDVAARQAIDDKFVALLSYLKPFDGYAYGRIDEIFTLFKTRGRGPGLAMLRSLVREYTRLMYTKHVRALEKAAAEKKAKELQDAAEFKRVGEDAALKDQLLAMKKKEKARERNLKRKLESASKLANKKVA</sequence>
<proteinExistence type="predicted"/>
<feature type="compositionally biased region" description="Basic residues" evidence="5">
    <location>
        <begin position="546"/>
        <end position="565"/>
    </location>
</feature>
<dbReference type="Proteomes" id="UP000030762">
    <property type="component" value="Unassembled WGS sequence"/>
</dbReference>
<dbReference type="CDD" id="cd15492">
    <property type="entry name" value="PHD_BRPF_JADE_like"/>
    <property type="match status" value="1"/>
</dbReference>
<dbReference type="OrthoDB" id="20839at2759"/>
<dbReference type="SUPFAM" id="SSF57903">
    <property type="entry name" value="FYVE/PHD zinc finger"/>
    <property type="match status" value="1"/>
</dbReference>
<gene>
    <name evidence="8" type="ORF">SDRG_15962</name>
</gene>
<organism evidence="8 9">
    <name type="scientific">Saprolegnia diclina (strain VS20)</name>
    <dbReference type="NCBI Taxonomy" id="1156394"/>
    <lineage>
        <taxon>Eukaryota</taxon>
        <taxon>Sar</taxon>
        <taxon>Stramenopiles</taxon>
        <taxon>Oomycota</taxon>
        <taxon>Saprolegniomycetes</taxon>
        <taxon>Saprolegniales</taxon>
        <taxon>Saprolegniaceae</taxon>
        <taxon>Saprolegnia</taxon>
    </lineage>
</organism>
<dbReference type="AlphaFoldDB" id="T0PVD1"/>
<feature type="region of interest" description="Disordered" evidence="5">
    <location>
        <begin position="1"/>
        <end position="63"/>
    </location>
</feature>
<protein>
    <recommendedName>
        <fullName evidence="10">PHD-type domain-containing protein</fullName>
    </recommendedName>
</protein>
<evidence type="ECO:0000313" key="8">
    <source>
        <dbReference type="EMBL" id="EQC26226.1"/>
    </source>
</evidence>
<dbReference type="PROSITE" id="PS50016">
    <property type="entry name" value="ZF_PHD_2"/>
    <property type="match status" value="1"/>
</dbReference>
<dbReference type="VEuPathDB" id="FungiDB:SDRG_15962"/>
<keyword evidence="3" id="KW-0862">Zinc</keyword>
<dbReference type="PANTHER" id="PTHR13793:SF107">
    <property type="entry name" value="BROMODOMAIN-CONTAINING PROTEIN HOMOLOG"/>
    <property type="match status" value="1"/>
</dbReference>
<dbReference type="InterPro" id="IPR019786">
    <property type="entry name" value="Zinc_finger_PHD-type_CS"/>
</dbReference>
<reference evidence="8 9" key="1">
    <citation type="submission" date="2012-04" db="EMBL/GenBank/DDBJ databases">
        <title>The Genome Sequence of Saprolegnia declina VS20.</title>
        <authorList>
            <consortium name="The Broad Institute Genome Sequencing Platform"/>
            <person name="Russ C."/>
            <person name="Nusbaum C."/>
            <person name="Tyler B."/>
            <person name="van West P."/>
            <person name="Dieguez-Uribeondo J."/>
            <person name="de Bruijn I."/>
            <person name="Tripathy S."/>
            <person name="Jiang R."/>
            <person name="Young S.K."/>
            <person name="Zeng Q."/>
            <person name="Gargeya S."/>
            <person name="Fitzgerald M."/>
            <person name="Haas B."/>
            <person name="Abouelleil A."/>
            <person name="Alvarado L."/>
            <person name="Arachchi H.M."/>
            <person name="Berlin A."/>
            <person name="Chapman S.B."/>
            <person name="Goldberg J."/>
            <person name="Griggs A."/>
            <person name="Gujja S."/>
            <person name="Hansen M."/>
            <person name="Howarth C."/>
            <person name="Imamovic A."/>
            <person name="Larimer J."/>
            <person name="McCowen C."/>
            <person name="Montmayeur A."/>
            <person name="Murphy C."/>
            <person name="Neiman D."/>
            <person name="Pearson M."/>
            <person name="Priest M."/>
            <person name="Roberts A."/>
            <person name="Saif S."/>
            <person name="Shea T."/>
            <person name="Sisk P."/>
            <person name="Sykes S."/>
            <person name="Wortman J."/>
            <person name="Nusbaum C."/>
            <person name="Birren B."/>
        </authorList>
    </citation>
    <scope>NUCLEOTIDE SEQUENCE [LARGE SCALE GENOMIC DNA]</scope>
    <source>
        <strain evidence="8 9">VS20</strain>
    </source>
</reference>
<evidence type="ECO:0000256" key="3">
    <source>
        <dbReference type="ARBA" id="ARBA00022833"/>
    </source>
</evidence>
<feature type="region of interest" description="Disordered" evidence="5">
    <location>
        <begin position="546"/>
        <end position="576"/>
    </location>
</feature>
<dbReference type="InParanoid" id="T0PVD1"/>
<accession>T0PVD1</accession>
<dbReference type="InterPro" id="IPR050701">
    <property type="entry name" value="Histone_Mod_Regulator"/>
</dbReference>
<keyword evidence="1" id="KW-0479">Metal-binding</keyword>
<dbReference type="STRING" id="1156394.T0PVD1"/>
<dbReference type="GO" id="GO:0008270">
    <property type="term" value="F:zinc ion binding"/>
    <property type="evidence" value="ECO:0007669"/>
    <property type="project" value="UniProtKB-KW"/>
</dbReference>
<dbReference type="Pfam" id="PF13831">
    <property type="entry name" value="PHD_2"/>
    <property type="match status" value="1"/>
</dbReference>
<dbReference type="GO" id="GO:0006357">
    <property type="term" value="P:regulation of transcription by RNA polymerase II"/>
    <property type="evidence" value="ECO:0007669"/>
    <property type="project" value="TreeGrafter"/>
</dbReference>